<keyword evidence="2" id="KW-1185">Reference proteome</keyword>
<evidence type="ECO:0000313" key="1">
    <source>
        <dbReference type="EMBL" id="KZV79743.1"/>
    </source>
</evidence>
<organism evidence="1 2">
    <name type="scientific">Exidia glandulosa HHB12029</name>
    <dbReference type="NCBI Taxonomy" id="1314781"/>
    <lineage>
        <taxon>Eukaryota</taxon>
        <taxon>Fungi</taxon>
        <taxon>Dikarya</taxon>
        <taxon>Basidiomycota</taxon>
        <taxon>Agaricomycotina</taxon>
        <taxon>Agaricomycetes</taxon>
        <taxon>Auriculariales</taxon>
        <taxon>Exidiaceae</taxon>
        <taxon>Exidia</taxon>
    </lineage>
</organism>
<reference evidence="1 2" key="1">
    <citation type="journal article" date="2016" name="Mol. Biol. Evol.">
        <title>Comparative Genomics of Early-Diverging Mushroom-Forming Fungi Provides Insights into the Origins of Lignocellulose Decay Capabilities.</title>
        <authorList>
            <person name="Nagy L.G."/>
            <person name="Riley R."/>
            <person name="Tritt A."/>
            <person name="Adam C."/>
            <person name="Daum C."/>
            <person name="Floudas D."/>
            <person name="Sun H."/>
            <person name="Yadav J.S."/>
            <person name="Pangilinan J."/>
            <person name="Larsson K.H."/>
            <person name="Matsuura K."/>
            <person name="Barry K."/>
            <person name="Labutti K."/>
            <person name="Kuo R."/>
            <person name="Ohm R.A."/>
            <person name="Bhattacharya S.S."/>
            <person name="Shirouzu T."/>
            <person name="Yoshinaga Y."/>
            <person name="Martin F.M."/>
            <person name="Grigoriev I.V."/>
            <person name="Hibbett D.S."/>
        </authorList>
    </citation>
    <scope>NUCLEOTIDE SEQUENCE [LARGE SCALE GENOMIC DNA]</scope>
    <source>
        <strain evidence="1 2">HHB12029</strain>
    </source>
</reference>
<name>A0A165B375_EXIGL</name>
<gene>
    <name evidence="1" type="ORF">EXIGLDRAFT_451642</name>
</gene>
<evidence type="ECO:0000313" key="2">
    <source>
        <dbReference type="Proteomes" id="UP000077266"/>
    </source>
</evidence>
<dbReference type="InParanoid" id="A0A165B375"/>
<proteinExistence type="predicted"/>
<dbReference type="EMBL" id="KV426570">
    <property type="protein sequence ID" value="KZV79743.1"/>
    <property type="molecule type" value="Genomic_DNA"/>
</dbReference>
<dbReference type="Proteomes" id="UP000077266">
    <property type="component" value="Unassembled WGS sequence"/>
</dbReference>
<protein>
    <submittedName>
        <fullName evidence="1">Uncharacterized protein</fullName>
    </submittedName>
</protein>
<sequence length="158" mass="17896">MFCQFLSLPVLSTCFESSSFLVSLSLYYTSRTRTPRVFLSVCIALRHKLLVLPMRLVQALGANRYVYLPLLRGRPCSWTASYCLRAARTMGNSVLDPSPASDWLPTAMTGNLRIVTICPVVVRISPVLAHLRFCSSRLTHLRICESFWIFSSYLELVN</sequence>
<dbReference type="AlphaFoldDB" id="A0A165B375"/>
<accession>A0A165B375</accession>